<dbReference type="FunFam" id="3.40.50.2000:FF:000088">
    <property type="entry name" value="Glycosyltransferase"/>
    <property type="match status" value="1"/>
</dbReference>
<organism evidence="2 3">
    <name type="scientific">Quercus rubra</name>
    <name type="common">Northern red oak</name>
    <name type="synonym">Quercus borealis</name>
    <dbReference type="NCBI Taxonomy" id="3512"/>
    <lineage>
        <taxon>Eukaryota</taxon>
        <taxon>Viridiplantae</taxon>
        <taxon>Streptophyta</taxon>
        <taxon>Embryophyta</taxon>
        <taxon>Tracheophyta</taxon>
        <taxon>Spermatophyta</taxon>
        <taxon>Magnoliopsida</taxon>
        <taxon>eudicotyledons</taxon>
        <taxon>Gunneridae</taxon>
        <taxon>Pentapetalae</taxon>
        <taxon>rosids</taxon>
        <taxon>fabids</taxon>
        <taxon>Fagales</taxon>
        <taxon>Fagaceae</taxon>
        <taxon>Quercus</taxon>
    </lineage>
</organism>
<evidence type="ECO:0000313" key="3">
    <source>
        <dbReference type="Proteomes" id="UP001324115"/>
    </source>
</evidence>
<dbReference type="InterPro" id="IPR050481">
    <property type="entry name" value="UDP-glycosyltransf_plant"/>
</dbReference>
<keyword evidence="3" id="KW-1185">Reference proteome</keyword>
<dbReference type="GO" id="GO:0035251">
    <property type="term" value="F:UDP-glucosyltransferase activity"/>
    <property type="evidence" value="ECO:0007669"/>
    <property type="project" value="InterPro"/>
</dbReference>
<protein>
    <submittedName>
        <fullName evidence="2">Uncharacterized protein</fullName>
    </submittedName>
</protein>
<keyword evidence="1" id="KW-0328">Glycosyltransferase</keyword>
<keyword evidence="1" id="KW-0808">Transferase</keyword>
<proteinExistence type="predicted"/>
<dbReference type="AlphaFoldDB" id="A0AAN7IT72"/>
<reference evidence="2 3" key="1">
    <citation type="journal article" date="2023" name="G3 (Bethesda)">
        <title>A haplotype-resolved chromosome-scale genome for Quercus rubra L. provides insights into the genetics of adaptive traits for red oak species.</title>
        <authorList>
            <person name="Kapoor B."/>
            <person name="Jenkins J."/>
            <person name="Schmutz J."/>
            <person name="Zhebentyayeva T."/>
            <person name="Kuelheim C."/>
            <person name="Coggeshall M."/>
            <person name="Heim C."/>
            <person name="Lasky J.R."/>
            <person name="Leites L."/>
            <person name="Islam-Faridi N."/>
            <person name="Romero-Severson J."/>
            <person name="DeLeo V.L."/>
            <person name="Lucas S.M."/>
            <person name="Lazic D."/>
            <person name="Gailing O."/>
            <person name="Carlson J."/>
            <person name="Staton M."/>
        </authorList>
    </citation>
    <scope>NUCLEOTIDE SEQUENCE [LARGE SCALE GENOMIC DNA]</scope>
    <source>
        <strain evidence="2">Pseudo-F2</strain>
    </source>
</reference>
<name>A0AAN7IT72_QUERU</name>
<accession>A0AAN7IT72</accession>
<gene>
    <name evidence="2" type="ORF">RGQ29_022669</name>
</gene>
<dbReference type="PANTHER" id="PTHR48049:SF60">
    <property type="entry name" value="UDP-GLYCOSYLTRANSFERASE 91B1"/>
    <property type="match status" value="1"/>
</dbReference>
<dbReference type="EMBL" id="JAXUIC010000006">
    <property type="protein sequence ID" value="KAK4585086.1"/>
    <property type="molecule type" value="Genomic_DNA"/>
</dbReference>
<sequence>MVESKKLHIAMFPWLAFGHIIPYFELGKLIARKGHHISFISTPRNIDCLPKIPPHLTPLITLVKLPLPHVENLPENAEATMDIPHHLIPYLNIAHDGLQQPLSQLLENSLPDWIIHNFAPHWFPPIASKLGISMAFFSIFNASSFCFFGPTKPSITKVQEPRSEPEHMGLLQWRVSFPSKIVFRLLFEAKKIFENYEENAFGVLDWFRVATVMSGTQAFTVKTCMEVEDEWVNILGELHNVPVIPVGLLPPSAQERNEDSTWDTIVEWLNKQEKESDLYSTWK</sequence>
<evidence type="ECO:0000256" key="1">
    <source>
        <dbReference type="ARBA" id="ARBA00022676"/>
    </source>
</evidence>
<dbReference type="Gene3D" id="3.40.50.2000">
    <property type="entry name" value="Glycogen Phosphorylase B"/>
    <property type="match status" value="1"/>
</dbReference>
<dbReference type="PANTHER" id="PTHR48049">
    <property type="entry name" value="GLYCOSYLTRANSFERASE"/>
    <property type="match status" value="1"/>
</dbReference>
<dbReference type="SUPFAM" id="SSF53756">
    <property type="entry name" value="UDP-Glycosyltransferase/glycogen phosphorylase"/>
    <property type="match status" value="1"/>
</dbReference>
<dbReference type="Proteomes" id="UP001324115">
    <property type="component" value="Unassembled WGS sequence"/>
</dbReference>
<evidence type="ECO:0000313" key="2">
    <source>
        <dbReference type="EMBL" id="KAK4585086.1"/>
    </source>
</evidence>
<comment type="caution">
    <text evidence="2">The sequence shown here is derived from an EMBL/GenBank/DDBJ whole genome shotgun (WGS) entry which is preliminary data.</text>
</comment>